<gene>
    <name evidence="1" type="ORF">N4261_13800</name>
</gene>
<protein>
    <submittedName>
        <fullName evidence="1">Uncharacterized protein</fullName>
    </submittedName>
</protein>
<evidence type="ECO:0000313" key="1">
    <source>
        <dbReference type="EMBL" id="UXH76147.1"/>
    </source>
</evidence>
<dbReference type="Proteomes" id="UP001064933">
    <property type="component" value="Chromosome"/>
</dbReference>
<organism evidence="1 2">
    <name type="scientific">Roseateles amylovorans</name>
    <dbReference type="NCBI Taxonomy" id="2978473"/>
    <lineage>
        <taxon>Bacteria</taxon>
        <taxon>Pseudomonadati</taxon>
        <taxon>Pseudomonadota</taxon>
        <taxon>Betaproteobacteria</taxon>
        <taxon>Burkholderiales</taxon>
        <taxon>Sphaerotilaceae</taxon>
        <taxon>Roseateles</taxon>
    </lineage>
</organism>
<keyword evidence="2" id="KW-1185">Reference proteome</keyword>
<dbReference type="EMBL" id="CP104562">
    <property type="protein sequence ID" value="UXH76147.1"/>
    <property type="molecule type" value="Genomic_DNA"/>
</dbReference>
<dbReference type="RefSeq" id="WP_261755879.1">
    <property type="nucleotide sequence ID" value="NZ_CP104562.2"/>
</dbReference>
<evidence type="ECO:0000313" key="2">
    <source>
        <dbReference type="Proteomes" id="UP001064933"/>
    </source>
</evidence>
<name>A0ABY6ATI5_9BURK</name>
<sequence>MSSMSALSEKSPVGPRPMTVEHCAAAQGAADGAAKATTTASNTASLKAALWRDSSRRAWALLLGTQIPALLQRLKEARDAGDVDDVITTARGALSDSAAAEAAYLVDLRPDGALTAWLLEAAPSQPHWGLLLTTDLNPMALRRWARDVLSGADPFDDRVTVAWGVLDGAPAPKPDADRIPTAASTTAADRVDAPVLHVTLRRPATARPRQRYLRDDQGWRLVPVSVHPQALSWSSSTDRVLPERLHALASIDMDWRVQLRWPEPDHPSGAIVAKPVAGDGLERLGSLDFVGMSGPTRRACGPDIDFQVPVIAASALPAGIAAEASPRVDRLDARWGAAMPSPATDGRAPATVAPATPSFDGAAAWVFTLPEEQRLLVWSRQARAEAGQAAALDTRVRLESDGQVLDPARWREGFERLDQLMAQAIGRLADAWKVAECLVSADLNAHPALLAAEAGIAWGYREAATPDIAPSMQVAGHLRGCLCRWDLSLAGTVDVDGARASVRLALIDDPTLMDVDARWEMALTDAAEAVHTDPSIGGLAGAGAGDGTIAAAAGSDASLPWRTFRLPFRVSVEPQASPAAALVADIDWAASSSLPMPGAAPSRRSAGGSGSGSAAALIAAPALVGGIGLRRSRRGNGLEWAFEATLEPVTVRIGLNDPWTGRRERCLSWLPALPLMDWCWAA</sequence>
<accession>A0ABY6ATI5</accession>
<reference evidence="1" key="1">
    <citation type="submission" date="2022-10" db="EMBL/GenBank/DDBJ databases">
        <title>Characterization and whole genome sequencing of a new Roseateles species, isolated from fresh water.</title>
        <authorList>
            <person name="Guliayeva D.Y."/>
            <person name="Akhremchuk A.E."/>
            <person name="Sikolenko M.A."/>
            <person name="Valentovich L.N."/>
            <person name="Sidarenka A.V."/>
        </authorList>
    </citation>
    <scope>NUCLEOTIDE SEQUENCE</scope>
    <source>
        <strain evidence="1">BIM B-1768</strain>
    </source>
</reference>
<proteinExistence type="predicted"/>